<evidence type="ECO:0000313" key="1">
    <source>
        <dbReference type="EMBL" id="KAH7299512.1"/>
    </source>
</evidence>
<sequence length="112" mass="13151">MRAVGKKNRNLRGFVLLEWKVKANHLRGKRHAHGRLLNRTRRIIIGGCSSVGELGIRSEEEKRRGEEERISKEINRRYLMQIFVFRQTVPIMEFVMHLIRGSRCAPEEGRIS</sequence>
<reference evidence="1" key="1">
    <citation type="submission" date="2021-08" db="EMBL/GenBank/DDBJ databases">
        <title>WGS assembly of Ceratopteris richardii.</title>
        <authorList>
            <person name="Marchant D.B."/>
            <person name="Chen G."/>
            <person name="Jenkins J."/>
            <person name="Shu S."/>
            <person name="Leebens-Mack J."/>
            <person name="Grimwood J."/>
            <person name="Schmutz J."/>
            <person name="Soltis P."/>
            <person name="Soltis D."/>
            <person name="Chen Z.-H."/>
        </authorList>
    </citation>
    <scope>NUCLEOTIDE SEQUENCE</scope>
    <source>
        <strain evidence="1">Whitten #5841</strain>
        <tissue evidence="1">Leaf</tissue>
    </source>
</reference>
<dbReference type="AlphaFoldDB" id="A0A8T2RST5"/>
<name>A0A8T2RST5_CERRI</name>
<protein>
    <submittedName>
        <fullName evidence="1">Uncharacterized protein</fullName>
    </submittedName>
</protein>
<accession>A0A8T2RST5</accession>
<dbReference type="Proteomes" id="UP000825935">
    <property type="component" value="Chromosome 24"/>
</dbReference>
<evidence type="ECO:0000313" key="2">
    <source>
        <dbReference type="Proteomes" id="UP000825935"/>
    </source>
</evidence>
<gene>
    <name evidence="1" type="ORF">KP509_24G016000</name>
</gene>
<dbReference type="EMBL" id="CM035429">
    <property type="protein sequence ID" value="KAH7299512.1"/>
    <property type="molecule type" value="Genomic_DNA"/>
</dbReference>
<organism evidence="1 2">
    <name type="scientific">Ceratopteris richardii</name>
    <name type="common">Triangle waterfern</name>
    <dbReference type="NCBI Taxonomy" id="49495"/>
    <lineage>
        <taxon>Eukaryota</taxon>
        <taxon>Viridiplantae</taxon>
        <taxon>Streptophyta</taxon>
        <taxon>Embryophyta</taxon>
        <taxon>Tracheophyta</taxon>
        <taxon>Polypodiopsida</taxon>
        <taxon>Polypodiidae</taxon>
        <taxon>Polypodiales</taxon>
        <taxon>Pteridineae</taxon>
        <taxon>Pteridaceae</taxon>
        <taxon>Parkerioideae</taxon>
        <taxon>Ceratopteris</taxon>
    </lineage>
</organism>
<keyword evidence="2" id="KW-1185">Reference proteome</keyword>
<proteinExistence type="predicted"/>
<comment type="caution">
    <text evidence="1">The sequence shown here is derived from an EMBL/GenBank/DDBJ whole genome shotgun (WGS) entry which is preliminary data.</text>
</comment>